<protein>
    <submittedName>
        <fullName evidence="1">Uncharacterized protein</fullName>
    </submittedName>
</protein>
<dbReference type="Proteomes" id="UP000677054">
    <property type="component" value="Unassembled WGS sequence"/>
</dbReference>
<organism evidence="1">
    <name type="scientific">Darwinula stevensoni</name>
    <dbReference type="NCBI Taxonomy" id="69355"/>
    <lineage>
        <taxon>Eukaryota</taxon>
        <taxon>Metazoa</taxon>
        <taxon>Ecdysozoa</taxon>
        <taxon>Arthropoda</taxon>
        <taxon>Crustacea</taxon>
        <taxon>Oligostraca</taxon>
        <taxon>Ostracoda</taxon>
        <taxon>Podocopa</taxon>
        <taxon>Podocopida</taxon>
        <taxon>Darwinulocopina</taxon>
        <taxon>Darwinuloidea</taxon>
        <taxon>Darwinulidae</taxon>
        <taxon>Darwinula</taxon>
    </lineage>
</organism>
<evidence type="ECO:0000313" key="2">
    <source>
        <dbReference type="Proteomes" id="UP000677054"/>
    </source>
</evidence>
<dbReference type="AlphaFoldDB" id="A0A7R9A555"/>
<evidence type="ECO:0000313" key="1">
    <source>
        <dbReference type="EMBL" id="CAD7243170.1"/>
    </source>
</evidence>
<sequence length="168" mass="18827">MGMTTGGSILEQYFVEKKAEAIFMHDYAPCHAFEATTAWCQKNLQHSGGRTLRFQATCFQARSILNFTIESITIPFSIEPLRGAELAGGGLRPSVDITTTAIELEDNAFHAQCIQGSQLSLVHNHADCHQLFQMWNDENPDKKAIPLCPKVPPTEVELFEKCRSHYRS</sequence>
<accession>A0A7R9A555</accession>
<dbReference type="EMBL" id="CAJPEV010000379">
    <property type="protein sequence ID" value="CAG0884654.1"/>
    <property type="molecule type" value="Genomic_DNA"/>
</dbReference>
<proteinExistence type="predicted"/>
<keyword evidence="2" id="KW-1185">Reference proteome</keyword>
<name>A0A7R9A555_9CRUS</name>
<gene>
    <name evidence="1" type="ORF">DSTB1V02_LOCUS3103</name>
</gene>
<reference evidence="1" key="1">
    <citation type="submission" date="2020-11" db="EMBL/GenBank/DDBJ databases">
        <authorList>
            <person name="Tran Van P."/>
        </authorList>
    </citation>
    <scope>NUCLEOTIDE SEQUENCE</scope>
</reference>
<dbReference type="EMBL" id="LR899896">
    <property type="protein sequence ID" value="CAD7243170.1"/>
    <property type="molecule type" value="Genomic_DNA"/>
</dbReference>